<protein>
    <submittedName>
        <fullName evidence="1">Uncharacterized protein</fullName>
    </submittedName>
</protein>
<dbReference type="EMBL" id="LAZR01066417">
    <property type="protein sequence ID" value="KKK53607.1"/>
    <property type="molecule type" value="Genomic_DNA"/>
</dbReference>
<gene>
    <name evidence="1" type="ORF">LCGC14_3093100</name>
</gene>
<name>A0A0F8W9X0_9ZZZZ</name>
<proteinExistence type="predicted"/>
<comment type="caution">
    <text evidence="1">The sequence shown here is derived from an EMBL/GenBank/DDBJ whole genome shotgun (WGS) entry which is preliminary data.</text>
</comment>
<reference evidence="1" key="1">
    <citation type="journal article" date="2015" name="Nature">
        <title>Complex archaea that bridge the gap between prokaryotes and eukaryotes.</title>
        <authorList>
            <person name="Spang A."/>
            <person name="Saw J.H."/>
            <person name="Jorgensen S.L."/>
            <person name="Zaremba-Niedzwiedzka K."/>
            <person name="Martijn J."/>
            <person name="Lind A.E."/>
            <person name="van Eijk R."/>
            <person name="Schleper C."/>
            <person name="Guy L."/>
            <person name="Ettema T.J."/>
        </authorList>
    </citation>
    <scope>NUCLEOTIDE SEQUENCE</scope>
</reference>
<dbReference type="AlphaFoldDB" id="A0A0F8W9X0"/>
<evidence type="ECO:0000313" key="1">
    <source>
        <dbReference type="EMBL" id="KKK53607.1"/>
    </source>
</evidence>
<sequence length="92" mass="10990">MFYAEFKVNKYLSLKLEDNKTNVYINNQKFIQCKKLLLNYHVNSIHLHELESIDEVLENQEEFLYQPKISSQTEFWGHCSVRHEAVLLNAET</sequence>
<organism evidence="1">
    <name type="scientific">marine sediment metagenome</name>
    <dbReference type="NCBI Taxonomy" id="412755"/>
    <lineage>
        <taxon>unclassified sequences</taxon>
        <taxon>metagenomes</taxon>
        <taxon>ecological metagenomes</taxon>
    </lineage>
</organism>
<accession>A0A0F8W9X0</accession>